<feature type="non-terminal residue" evidence="15">
    <location>
        <position position="253"/>
    </location>
</feature>
<evidence type="ECO:0000256" key="9">
    <source>
        <dbReference type="ARBA" id="ARBA00023065"/>
    </source>
</evidence>
<dbReference type="EMBL" id="VXBE01002403">
    <property type="protein sequence ID" value="NWR98492.1"/>
    <property type="molecule type" value="Genomic_DNA"/>
</dbReference>
<evidence type="ECO:0000259" key="14">
    <source>
        <dbReference type="Pfam" id="PF07885"/>
    </source>
</evidence>
<dbReference type="Pfam" id="PF07885">
    <property type="entry name" value="Ion_trans_2"/>
    <property type="match status" value="2"/>
</dbReference>
<dbReference type="GO" id="GO:0015271">
    <property type="term" value="F:outward rectifier potassium channel activity"/>
    <property type="evidence" value="ECO:0007669"/>
    <property type="project" value="TreeGrafter"/>
</dbReference>
<feature type="domain" description="Potassium channel" evidence="14">
    <location>
        <begin position="86"/>
        <end position="146"/>
    </location>
</feature>
<dbReference type="GO" id="GO:0022841">
    <property type="term" value="F:potassium ion leak channel activity"/>
    <property type="evidence" value="ECO:0007669"/>
    <property type="project" value="TreeGrafter"/>
</dbReference>
<evidence type="ECO:0000256" key="2">
    <source>
        <dbReference type="ARBA" id="ARBA00006666"/>
    </source>
</evidence>
<evidence type="ECO:0000313" key="16">
    <source>
        <dbReference type="Proteomes" id="UP000532252"/>
    </source>
</evidence>
<evidence type="ECO:0000313" key="15">
    <source>
        <dbReference type="EMBL" id="NWR98492.1"/>
    </source>
</evidence>
<evidence type="ECO:0000256" key="11">
    <source>
        <dbReference type="ARBA" id="ARBA00023303"/>
    </source>
</evidence>
<dbReference type="PANTHER" id="PTHR11003:SF350">
    <property type="entry name" value="POTASSIUM CHANNEL DOMAIN-CONTAINING PROTEIN"/>
    <property type="match status" value="1"/>
</dbReference>
<evidence type="ECO:0000256" key="3">
    <source>
        <dbReference type="ARBA" id="ARBA00022448"/>
    </source>
</evidence>
<dbReference type="GO" id="GO:0030322">
    <property type="term" value="P:stabilization of membrane potential"/>
    <property type="evidence" value="ECO:0007669"/>
    <property type="project" value="TreeGrafter"/>
</dbReference>
<keyword evidence="8 13" id="KW-1133">Transmembrane helix</keyword>
<keyword evidence="11 12" id="KW-0407">Ion channel</keyword>
<dbReference type="Gene3D" id="1.10.287.70">
    <property type="match status" value="1"/>
</dbReference>
<feature type="transmembrane region" description="Helical" evidence="13">
    <location>
        <begin position="202"/>
        <end position="220"/>
    </location>
</feature>
<protein>
    <submittedName>
        <fullName evidence="15">KCNKG protein</fullName>
    </submittedName>
</protein>
<dbReference type="SUPFAM" id="SSF81324">
    <property type="entry name" value="Voltage-gated potassium channels"/>
    <property type="match status" value="2"/>
</dbReference>
<evidence type="ECO:0000256" key="12">
    <source>
        <dbReference type="RuleBase" id="RU003857"/>
    </source>
</evidence>
<dbReference type="PANTHER" id="PTHR11003">
    <property type="entry name" value="POTASSIUM CHANNEL, SUBFAMILY K"/>
    <property type="match status" value="1"/>
</dbReference>
<keyword evidence="4" id="KW-0633">Potassium transport</keyword>
<name>A0A7K5BRV1_MOTAL</name>
<dbReference type="FunFam" id="1.10.287.70:FF:000110">
    <property type="entry name" value="Potassium channel subfamily K member"/>
    <property type="match status" value="1"/>
</dbReference>
<comment type="subcellular location">
    <subcellularLocation>
        <location evidence="1">Membrane</location>
        <topology evidence="1">Multi-pass membrane protein</topology>
    </subcellularLocation>
</comment>
<organism evidence="15 16">
    <name type="scientific">Motacilla alba</name>
    <name type="common">White wagtail</name>
    <name type="synonym">Pied wagtail</name>
    <dbReference type="NCBI Taxonomy" id="45807"/>
    <lineage>
        <taxon>Eukaryota</taxon>
        <taxon>Metazoa</taxon>
        <taxon>Chordata</taxon>
        <taxon>Craniata</taxon>
        <taxon>Vertebrata</taxon>
        <taxon>Euteleostomi</taxon>
        <taxon>Archelosauria</taxon>
        <taxon>Archosauria</taxon>
        <taxon>Dinosauria</taxon>
        <taxon>Saurischia</taxon>
        <taxon>Theropoda</taxon>
        <taxon>Coelurosauria</taxon>
        <taxon>Aves</taxon>
        <taxon>Neognathae</taxon>
        <taxon>Neoaves</taxon>
        <taxon>Telluraves</taxon>
        <taxon>Australaves</taxon>
        <taxon>Passeriformes</taxon>
        <taxon>Passeroidea</taxon>
        <taxon>Motacillidae</taxon>
        <taxon>Motacilla</taxon>
    </lineage>
</organism>
<dbReference type="GO" id="GO:0005886">
    <property type="term" value="C:plasma membrane"/>
    <property type="evidence" value="ECO:0007669"/>
    <property type="project" value="TreeGrafter"/>
</dbReference>
<evidence type="ECO:0000256" key="8">
    <source>
        <dbReference type="ARBA" id="ARBA00022989"/>
    </source>
</evidence>
<evidence type="ECO:0000256" key="4">
    <source>
        <dbReference type="ARBA" id="ARBA00022538"/>
    </source>
</evidence>
<reference evidence="15 16" key="1">
    <citation type="submission" date="2019-09" db="EMBL/GenBank/DDBJ databases">
        <title>Bird 10,000 Genomes (B10K) Project - Family phase.</title>
        <authorList>
            <person name="Zhang G."/>
        </authorList>
    </citation>
    <scope>NUCLEOTIDE SEQUENCE [LARGE SCALE GENOMIC DNA]</scope>
    <source>
        <strain evidence="15">B10K-DU-001-75</strain>
        <tissue evidence="15">Muscle</tissue>
    </source>
</reference>
<comment type="caution">
    <text evidence="15">The sequence shown here is derived from an EMBL/GenBank/DDBJ whole genome shotgun (WGS) entry which is preliminary data.</text>
</comment>
<keyword evidence="6" id="KW-0631">Potassium channel</keyword>
<keyword evidence="10 13" id="KW-0472">Membrane</keyword>
<keyword evidence="7" id="KW-0630">Potassium</keyword>
<evidence type="ECO:0000256" key="7">
    <source>
        <dbReference type="ARBA" id="ARBA00022958"/>
    </source>
</evidence>
<keyword evidence="16" id="KW-1185">Reference proteome</keyword>
<comment type="similarity">
    <text evidence="2 12">Belongs to the two pore domain potassium channel (TC 1.A.1.8) family.</text>
</comment>
<feature type="domain" description="Potassium channel" evidence="14">
    <location>
        <begin position="172"/>
        <end position="252"/>
    </location>
</feature>
<evidence type="ECO:0000256" key="5">
    <source>
        <dbReference type="ARBA" id="ARBA00022692"/>
    </source>
</evidence>
<evidence type="ECO:0000256" key="6">
    <source>
        <dbReference type="ARBA" id="ARBA00022826"/>
    </source>
</evidence>
<gene>
    <name evidence="15" type="primary">Kcnk16_0</name>
    <name evidence="15" type="ORF">MOTALB_R04353</name>
</gene>
<accession>A0A7K5BRV1</accession>
<dbReference type="PRINTS" id="PR01095">
    <property type="entry name" value="TASKCHANNEL"/>
</dbReference>
<feature type="transmembrane region" description="Helical" evidence="13">
    <location>
        <begin position="118"/>
        <end position="139"/>
    </location>
</feature>
<dbReference type="Proteomes" id="UP000532252">
    <property type="component" value="Unassembled WGS sequence"/>
</dbReference>
<feature type="non-terminal residue" evidence="15">
    <location>
        <position position="1"/>
    </location>
</feature>
<evidence type="ECO:0000256" key="1">
    <source>
        <dbReference type="ARBA" id="ARBA00004141"/>
    </source>
</evidence>
<keyword evidence="3 12" id="KW-0813">Transport</keyword>
<feature type="transmembrane region" description="Helical" evidence="13">
    <location>
        <begin position="12"/>
        <end position="31"/>
    </location>
</feature>
<feature type="transmembrane region" description="Helical" evidence="13">
    <location>
        <begin position="169"/>
        <end position="190"/>
    </location>
</feature>
<dbReference type="InterPro" id="IPR003092">
    <property type="entry name" value="2pore_dom_K_chnl_TASK"/>
</dbReference>
<keyword evidence="5 12" id="KW-0812">Transmembrane</keyword>
<feature type="transmembrane region" description="Helical" evidence="13">
    <location>
        <begin position="232"/>
        <end position="251"/>
    </location>
</feature>
<evidence type="ECO:0000256" key="13">
    <source>
        <dbReference type="SAM" id="Phobius"/>
    </source>
</evidence>
<dbReference type="InterPro" id="IPR003280">
    <property type="entry name" value="2pore_dom_K_chnl"/>
</dbReference>
<proteinExistence type="inferred from homology"/>
<dbReference type="InterPro" id="IPR013099">
    <property type="entry name" value="K_chnl_dom"/>
</dbReference>
<dbReference type="AlphaFoldDB" id="A0A7K5BRV1"/>
<sequence>KAMCSGKLQTALLVAGYFVYLLVGAAVFQALERTAEKQEKMAAAQMKEAFLQNFTQLTVAEMEQFMKNLIEAIQNGVYPVGNESQFEESNWDFSNSFFFAGTVVSTIGSYGTLHPKTAGGQIFCVFFALFGIPLNIVFLHRVGKMLSLLCKKLGKFLYEKGMRKKKIKFLTLLFFLATGILVFLCLPSVFFQITEGWSYSEGIYFAFITLSTIGFGDYVVGKQSDRKYFSYYRVLVAIWILFGLAWIALLFNL</sequence>
<dbReference type="PRINTS" id="PR01333">
    <property type="entry name" value="2POREKCHANEL"/>
</dbReference>
<evidence type="ECO:0000256" key="10">
    <source>
        <dbReference type="ARBA" id="ARBA00023136"/>
    </source>
</evidence>
<keyword evidence="9 12" id="KW-0406">Ion transport</keyword>